<keyword evidence="1" id="KW-0547">Nucleotide-binding</keyword>
<keyword evidence="2" id="KW-1185">Reference proteome</keyword>
<accession>A0ABU9B4I0</accession>
<dbReference type="RefSeq" id="WP_341372547.1">
    <property type="nucleotide sequence ID" value="NZ_JBBUTF010000002.1"/>
</dbReference>
<protein>
    <submittedName>
        <fullName evidence="1">ATP-binding protein</fullName>
    </submittedName>
</protein>
<name>A0ABU9B4I0_9BURK</name>
<dbReference type="GO" id="GO:0005524">
    <property type="term" value="F:ATP binding"/>
    <property type="evidence" value="ECO:0007669"/>
    <property type="project" value="UniProtKB-KW"/>
</dbReference>
<sequence>MLTIETLFPAPSDAMRAALEAAPRSLMAVNAAINYQQSLALDDPRYESTTQARAEQFEHRFHSRFNYNRATGEFAPPQQGKHVLFFGHVGCGKSTELTQLCHQLHHPDRYWVVRVDLLNMIDPSDARYSDVWLAVAERLVAQLQAEQIPVSDVVLNRLRNWFSERVLVSESLQDLNASVQSEAEVGGGIPFVGKLLAKFTSTIRFGSTHRDTLRTVVQNTYAEFVGAMNLLVAEVTEQLQALGRGQRVLFAIDGTDRFKGDDWRRLFVEDANQLVMVNAIAVYTVPMALKSCGARLDLFETIVLPMIKLHEFSAGRSRREAAYRTLRAIVLKRCHHSLFEDLAALDALITWSGGHLRDALRLLNYACASAETPTLRRADVDAAAQELAYDYRDWLHADHYPVLAAAMRDPDNTGTSDTITMLVERSALLEYNTGSWRLPHPVITLLQGYQRAAAAASTADGSPAAAAKA</sequence>
<evidence type="ECO:0000313" key="1">
    <source>
        <dbReference type="EMBL" id="MEK8024775.1"/>
    </source>
</evidence>
<dbReference type="SUPFAM" id="SSF52540">
    <property type="entry name" value="P-loop containing nucleoside triphosphate hydrolases"/>
    <property type="match status" value="1"/>
</dbReference>
<dbReference type="EMBL" id="JBBUTF010000002">
    <property type="protein sequence ID" value="MEK8024775.1"/>
    <property type="molecule type" value="Genomic_DNA"/>
</dbReference>
<proteinExistence type="predicted"/>
<gene>
    <name evidence="1" type="ORF">AACH11_02175</name>
</gene>
<evidence type="ECO:0000313" key="2">
    <source>
        <dbReference type="Proteomes" id="UP001368500"/>
    </source>
</evidence>
<comment type="caution">
    <text evidence="1">The sequence shown here is derived from an EMBL/GenBank/DDBJ whole genome shotgun (WGS) entry which is preliminary data.</text>
</comment>
<dbReference type="Proteomes" id="UP001368500">
    <property type="component" value="Unassembled WGS sequence"/>
</dbReference>
<reference evidence="1 2" key="1">
    <citation type="submission" date="2024-04" db="EMBL/GenBank/DDBJ databases">
        <title>Novel species of the genus Ideonella isolated from streams.</title>
        <authorList>
            <person name="Lu H."/>
        </authorList>
    </citation>
    <scope>NUCLEOTIDE SEQUENCE [LARGE SCALE GENOMIC DNA]</scope>
    <source>
        <strain evidence="1 2">BYS139W</strain>
    </source>
</reference>
<dbReference type="InterPro" id="IPR027417">
    <property type="entry name" value="P-loop_NTPase"/>
</dbReference>
<organism evidence="1 2">
    <name type="scientific">Pseudaquabacterium rugosum</name>
    <dbReference type="NCBI Taxonomy" id="2984194"/>
    <lineage>
        <taxon>Bacteria</taxon>
        <taxon>Pseudomonadati</taxon>
        <taxon>Pseudomonadota</taxon>
        <taxon>Betaproteobacteria</taxon>
        <taxon>Burkholderiales</taxon>
        <taxon>Sphaerotilaceae</taxon>
        <taxon>Pseudaquabacterium</taxon>
    </lineage>
</organism>
<keyword evidence="1" id="KW-0067">ATP-binding</keyword>